<sequence>MEEVGKLPLKRVELSLTKFNEVAIPHHLDLLRQHKANIIKFGEHGDGARVRSEQTHARRVAAQLRALLHEMDALRRQVRPEDWDRFDALTQRSRDLTLRAIVDYLGVIERSCRALVGAGREMTRWRESSPVTIRRTGGGVGGVGGEGVGEVVCGSAVSTESVGVVAHAPQLQLQHDDQELQLKEREEVLRGWCELQAEVHALHESWRLMQDAAVLQRQQVTTASESIEVAADNVQEARRSLSIAERLGAGAAALCGACAGAACGGPLGLLAGAKAAAAAALAGAALGYAAVRAVRRLPPALPPAAPNHDKIL</sequence>
<dbReference type="Pfam" id="PF26585">
    <property type="entry name" value="STX17_N"/>
    <property type="match status" value="1"/>
</dbReference>
<dbReference type="EMBL" id="CAVLGL010000091">
    <property type="protein sequence ID" value="CAK1595218.1"/>
    <property type="molecule type" value="Genomic_DNA"/>
</dbReference>
<dbReference type="Proteomes" id="UP001314205">
    <property type="component" value="Unassembled WGS sequence"/>
</dbReference>
<name>A0AAV1LJQ8_9NEOP</name>
<dbReference type="AlphaFoldDB" id="A0AAV1LJQ8"/>
<keyword evidence="3" id="KW-1185">Reference proteome</keyword>
<accession>A0AAV1LJQ8</accession>
<comment type="caution">
    <text evidence="2">The sequence shown here is derived from an EMBL/GenBank/DDBJ whole genome shotgun (WGS) entry which is preliminary data.</text>
</comment>
<organism evidence="2 3">
    <name type="scientific">Parnassius mnemosyne</name>
    <name type="common">clouded apollo</name>
    <dbReference type="NCBI Taxonomy" id="213953"/>
    <lineage>
        <taxon>Eukaryota</taxon>
        <taxon>Metazoa</taxon>
        <taxon>Ecdysozoa</taxon>
        <taxon>Arthropoda</taxon>
        <taxon>Hexapoda</taxon>
        <taxon>Insecta</taxon>
        <taxon>Pterygota</taxon>
        <taxon>Neoptera</taxon>
        <taxon>Endopterygota</taxon>
        <taxon>Lepidoptera</taxon>
        <taxon>Glossata</taxon>
        <taxon>Ditrysia</taxon>
        <taxon>Papilionoidea</taxon>
        <taxon>Papilionidae</taxon>
        <taxon>Parnassiinae</taxon>
        <taxon>Parnassini</taxon>
        <taxon>Parnassius</taxon>
        <taxon>Driopa</taxon>
    </lineage>
</organism>
<proteinExistence type="predicted"/>
<protein>
    <recommendedName>
        <fullName evidence="1">STX17-like N-terminal domain-containing protein</fullName>
    </recommendedName>
</protein>
<dbReference type="InterPro" id="IPR059001">
    <property type="entry name" value="STX17_N"/>
</dbReference>
<evidence type="ECO:0000313" key="3">
    <source>
        <dbReference type="Proteomes" id="UP001314205"/>
    </source>
</evidence>
<evidence type="ECO:0000259" key="1">
    <source>
        <dbReference type="Pfam" id="PF26585"/>
    </source>
</evidence>
<evidence type="ECO:0000313" key="2">
    <source>
        <dbReference type="EMBL" id="CAK1595218.1"/>
    </source>
</evidence>
<gene>
    <name evidence="2" type="ORF">PARMNEM_LOCUS14728</name>
</gene>
<reference evidence="2 3" key="1">
    <citation type="submission" date="2023-11" db="EMBL/GenBank/DDBJ databases">
        <authorList>
            <person name="Hedman E."/>
            <person name="Englund M."/>
            <person name="Stromberg M."/>
            <person name="Nyberg Akerstrom W."/>
            <person name="Nylinder S."/>
            <person name="Jareborg N."/>
            <person name="Kallberg Y."/>
            <person name="Kronander E."/>
        </authorList>
    </citation>
    <scope>NUCLEOTIDE SEQUENCE [LARGE SCALE GENOMIC DNA]</scope>
</reference>
<feature type="domain" description="STX17-like N-terminal" evidence="1">
    <location>
        <begin position="10"/>
        <end position="107"/>
    </location>
</feature>